<dbReference type="EMBL" id="CAKOGP040001825">
    <property type="protein sequence ID" value="CAJ1953420.1"/>
    <property type="molecule type" value="Genomic_DNA"/>
</dbReference>
<reference evidence="1" key="1">
    <citation type="submission" date="2023-08" db="EMBL/GenBank/DDBJ databases">
        <authorList>
            <person name="Audoor S."/>
            <person name="Bilcke G."/>
        </authorList>
    </citation>
    <scope>NUCLEOTIDE SEQUENCE</scope>
</reference>
<evidence type="ECO:0000313" key="2">
    <source>
        <dbReference type="Proteomes" id="UP001295423"/>
    </source>
</evidence>
<evidence type="ECO:0000313" key="1">
    <source>
        <dbReference type="EMBL" id="CAJ1953420.1"/>
    </source>
</evidence>
<dbReference type="Proteomes" id="UP001295423">
    <property type="component" value="Unassembled WGS sequence"/>
</dbReference>
<organism evidence="1 2">
    <name type="scientific">Cylindrotheca closterium</name>
    <dbReference type="NCBI Taxonomy" id="2856"/>
    <lineage>
        <taxon>Eukaryota</taxon>
        <taxon>Sar</taxon>
        <taxon>Stramenopiles</taxon>
        <taxon>Ochrophyta</taxon>
        <taxon>Bacillariophyta</taxon>
        <taxon>Bacillariophyceae</taxon>
        <taxon>Bacillariophycidae</taxon>
        <taxon>Bacillariales</taxon>
        <taxon>Bacillariaceae</taxon>
        <taxon>Cylindrotheca</taxon>
    </lineage>
</organism>
<dbReference type="AlphaFoldDB" id="A0AAD2FTX8"/>
<protein>
    <submittedName>
        <fullName evidence="1">Uncharacterized protein</fullName>
    </submittedName>
</protein>
<gene>
    <name evidence="1" type="ORF">CYCCA115_LOCUS14025</name>
</gene>
<accession>A0AAD2FTX8</accession>
<name>A0AAD2FTX8_9STRA</name>
<dbReference type="PANTHER" id="PTHR39948:SF1">
    <property type="entry name" value="GEO11419P1"/>
    <property type="match status" value="1"/>
</dbReference>
<comment type="caution">
    <text evidence="1">The sequence shown here is derived from an EMBL/GenBank/DDBJ whole genome shotgun (WGS) entry which is preliminary data.</text>
</comment>
<sequence length="74" mass="8081">MANFVFSLLWAVLLIFIAWPVAGICCALWLLLQPFEACLSFIKGITGFLEKLITWPRDVGHAIASGSSSFPAPL</sequence>
<proteinExistence type="predicted"/>
<dbReference type="PANTHER" id="PTHR39948">
    <property type="entry name" value="GEO11419P1"/>
    <property type="match status" value="1"/>
</dbReference>
<keyword evidence="2" id="KW-1185">Reference proteome</keyword>